<dbReference type="PROSITE" id="PS51257">
    <property type="entry name" value="PROKAR_LIPOPROTEIN"/>
    <property type="match status" value="1"/>
</dbReference>
<feature type="signal peptide" evidence="2">
    <location>
        <begin position="1"/>
        <end position="25"/>
    </location>
</feature>
<sequence length="213" mass="21972">MTSHRSLARRAAVVAATVTAAVALAACGDNSNDTSSGSAGHDMSSMTPKTSAPASTGSRNAQDVAFAQGMIVHHRQAVAMADLAPGRAKSQEVKDLAAKIKKAQDPEITTMSGWLKSWGEDVPAAGKSGMDHSGGDSMSGMMNDADMAKLDTLSGAAFDTAFLKMMIEHHQGAIAMAETEQSKGAYGPAKDLAKTIVTAQSAEISQMNTMLGK</sequence>
<evidence type="ECO:0000259" key="3">
    <source>
        <dbReference type="Pfam" id="PF03713"/>
    </source>
</evidence>
<accession>G2GP20</accession>
<dbReference type="RefSeq" id="WP_007505193.1">
    <property type="nucleotide sequence ID" value="NZ_AGBF01000335.1"/>
</dbReference>
<keyword evidence="4" id="KW-0449">Lipoprotein</keyword>
<dbReference type="Pfam" id="PF03713">
    <property type="entry name" value="DUF305"/>
    <property type="match status" value="1"/>
</dbReference>
<proteinExistence type="predicted"/>
<dbReference type="EMBL" id="AGBF01000335">
    <property type="protein sequence ID" value="EGX54748.1"/>
    <property type="molecule type" value="Genomic_DNA"/>
</dbReference>
<dbReference type="PATRIC" id="fig|700597.3.peg.7070"/>
<evidence type="ECO:0000256" key="1">
    <source>
        <dbReference type="SAM" id="MobiDB-lite"/>
    </source>
</evidence>
<feature type="chain" id="PRO_5003430509" evidence="2">
    <location>
        <begin position="26"/>
        <end position="213"/>
    </location>
</feature>
<name>G2GP20_9ACTN</name>
<dbReference type="PANTHER" id="PTHR36933:SF1">
    <property type="entry name" value="SLL0788 PROTEIN"/>
    <property type="match status" value="1"/>
</dbReference>
<feature type="domain" description="DUF305" evidence="3">
    <location>
        <begin position="63"/>
        <end position="211"/>
    </location>
</feature>
<dbReference type="PANTHER" id="PTHR36933">
    <property type="entry name" value="SLL0788 PROTEIN"/>
    <property type="match status" value="1"/>
</dbReference>
<gene>
    <name evidence="4" type="ORF">SZN_36379</name>
</gene>
<dbReference type="Gene3D" id="1.20.1260.10">
    <property type="match status" value="1"/>
</dbReference>
<keyword evidence="2" id="KW-0732">Signal</keyword>
<dbReference type="OrthoDB" id="26872at2"/>
<dbReference type="Proteomes" id="UP000004217">
    <property type="component" value="Unassembled WGS sequence"/>
</dbReference>
<dbReference type="AlphaFoldDB" id="G2GP20"/>
<feature type="region of interest" description="Disordered" evidence="1">
    <location>
        <begin position="29"/>
        <end position="59"/>
    </location>
</feature>
<evidence type="ECO:0000313" key="4">
    <source>
        <dbReference type="EMBL" id="EGX54748.1"/>
    </source>
</evidence>
<reference evidence="4 5" key="1">
    <citation type="submission" date="2011-08" db="EMBL/GenBank/DDBJ databases">
        <authorList>
            <person name="Lin Y."/>
            <person name="Hao X."/>
            <person name="Johnstone L."/>
            <person name="Miller S.J."/>
            <person name="Wei G."/>
            <person name="Rensing C."/>
        </authorList>
    </citation>
    <scope>NUCLEOTIDE SEQUENCE [LARGE SCALE GENOMIC DNA]</scope>
    <source>
        <strain evidence="4 5">K42</strain>
    </source>
</reference>
<comment type="caution">
    <text evidence="4">The sequence shown here is derived from an EMBL/GenBank/DDBJ whole genome shotgun (WGS) entry which is preliminary data.</text>
</comment>
<evidence type="ECO:0000256" key="2">
    <source>
        <dbReference type="SAM" id="SignalP"/>
    </source>
</evidence>
<evidence type="ECO:0000313" key="5">
    <source>
        <dbReference type="Proteomes" id="UP000004217"/>
    </source>
</evidence>
<dbReference type="InterPro" id="IPR005183">
    <property type="entry name" value="DUF305_CopM-like"/>
</dbReference>
<keyword evidence="5" id="KW-1185">Reference proteome</keyword>
<organism evidence="4 5">
    <name type="scientific">Streptomyces zinciresistens K42</name>
    <dbReference type="NCBI Taxonomy" id="700597"/>
    <lineage>
        <taxon>Bacteria</taxon>
        <taxon>Bacillati</taxon>
        <taxon>Actinomycetota</taxon>
        <taxon>Actinomycetes</taxon>
        <taxon>Kitasatosporales</taxon>
        <taxon>Streptomycetaceae</taxon>
        <taxon>Streptomyces</taxon>
    </lineage>
</organism>
<dbReference type="InterPro" id="IPR012347">
    <property type="entry name" value="Ferritin-like"/>
</dbReference>
<protein>
    <submittedName>
        <fullName evidence="4">Lipoprotein</fullName>
    </submittedName>
</protein>